<dbReference type="PANTHER" id="PTHR23023">
    <property type="entry name" value="DIMETHYLANILINE MONOOXYGENASE"/>
    <property type="match status" value="1"/>
</dbReference>
<accession>A0A4Y6PZC0</accession>
<evidence type="ECO:0000313" key="16">
    <source>
        <dbReference type="Proteomes" id="UP000315995"/>
    </source>
</evidence>
<evidence type="ECO:0000256" key="10">
    <source>
        <dbReference type="ARBA" id="ARBA00051726"/>
    </source>
</evidence>
<evidence type="ECO:0000256" key="12">
    <source>
        <dbReference type="ARBA" id="ARBA00052260"/>
    </source>
</evidence>
<evidence type="ECO:0000256" key="9">
    <source>
        <dbReference type="ARBA" id="ARBA00051354"/>
    </source>
</evidence>
<dbReference type="InterPro" id="IPR020946">
    <property type="entry name" value="Flavin_mOase-like"/>
</dbReference>
<proteinExistence type="inferred from homology"/>
<dbReference type="PRINTS" id="PR00370">
    <property type="entry name" value="FMOXYGENASE"/>
</dbReference>
<evidence type="ECO:0000256" key="4">
    <source>
        <dbReference type="ARBA" id="ARBA00022827"/>
    </source>
</evidence>
<evidence type="ECO:0000256" key="13">
    <source>
        <dbReference type="ARBA" id="ARBA00066870"/>
    </source>
</evidence>
<comment type="catalytic activity">
    <reaction evidence="10">
        <text>3,4-dihydroxybenzoate + bromide + NADPH + O2 + 2 H(+) = 3-bromo-4,5-dihydroxybenzoate + NADP(+) + 2 H2O</text>
        <dbReference type="Rhea" id="RHEA:56372"/>
        <dbReference type="ChEBI" id="CHEBI:15377"/>
        <dbReference type="ChEBI" id="CHEBI:15378"/>
        <dbReference type="ChEBI" id="CHEBI:15379"/>
        <dbReference type="ChEBI" id="CHEBI:15858"/>
        <dbReference type="ChEBI" id="CHEBI:36241"/>
        <dbReference type="ChEBI" id="CHEBI:57783"/>
        <dbReference type="ChEBI" id="CHEBI:58349"/>
        <dbReference type="ChEBI" id="CHEBI:140211"/>
    </reaction>
    <physiologicalReaction direction="left-to-right" evidence="10">
        <dbReference type="Rhea" id="RHEA:56373"/>
    </physiologicalReaction>
</comment>
<dbReference type="EC" id="1.14.19.55" evidence="13"/>
<dbReference type="Gene3D" id="3.50.50.60">
    <property type="entry name" value="FAD/NAD(P)-binding domain"/>
    <property type="match status" value="1"/>
</dbReference>
<evidence type="ECO:0000313" key="15">
    <source>
        <dbReference type="EMBL" id="QDG53668.1"/>
    </source>
</evidence>
<comment type="catalytic activity">
    <reaction evidence="11">
        <text>3,4-dihydroxybenzoate + 2 bromide + 2 NADPH + 2 O2 + 5 H(+) = 3,5-dibromobenzene-1,2-diol + CO2 + 2 NADP(+) + 4 H2O</text>
        <dbReference type="Rhea" id="RHEA:56368"/>
        <dbReference type="ChEBI" id="CHEBI:15377"/>
        <dbReference type="ChEBI" id="CHEBI:15378"/>
        <dbReference type="ChEBI" id="CHEBI:15379"/>
        <dbReference type="ChEBI" id="CHEBI:15858"/>
        <dbReference type="ChEBI" id="CHEBI:16526"/>
        <dbReference type="ChEBI" id="CHEBI:36241"/>
        <dbReference type="ChEBI" id="CHEBI:57783"/>
        <dbReference type="ChEBI" id="CHEBI:58349"/>
        <dbReference type="ChEBI" id="CHEBI:140214"/>
        <dbReference type="EC" id="1.14.19.55"/>
    </reaction>
    <physiologicalReaction direction="left-to-right" evidence="11">
        <dbReference type="Rhea" id="RHEA:56369"/>
    </physiologicalReaction>
</comment>
<dbReference type="GO" id="GO:0050661">
    <property type="term" value="F:NADP binding"/>
    <property type="evidence" value="ECO:0007669"/>
    <property type="project" value="InterPro"/>
</dbReference>
<evidence type="ECO:0000256" key="2">
    <source>
        <dbReference type="ARBA" id="ARBA00009183"/>
    </source>
</evidence>
<evidence type="ECO:0000256" key="1">
    <source>
        <dbReference type="ARBA" id="ARBA00001974"/>
    </source>
</evidence>
<protein>
    <recommendedName>
        <fullName evidence="14">4-hydroxybenzoate brominase (decarboxylating)</fullName>
        <ecNumber evidence="13">1.14.19.55</ecNumber>
    </recommendedName>
</protein>
<evidence type="ECO:0000256" key="8">
    <source>
        <dbReference type="ARBA" id="ARBA00050583"/>
    </source>
</evidence>
<dbReference type="OrthoDB" id="9790219at2"/>
<dbReference type="AlphaFoldDB" id="A0A4Y6PZC0"/>
<sequence>MANQKEREPVDRRSAICVVGAGSSGLATGKNLREYGFDVDIIEREDEVGGNWNFGKENSRVYESTHTISSKPFTQYPDFPMPDAFPDYPHHSEILEYLIHYKQHFGLAELIEYDTEVVGVEPRDEGLFWDVTLRLPDGSEETRRYGGLVIANGHNWYPKIPNFPGEFDGEVLHSADYKSPEVFEGKRVLVVGAGNTGCDVAVEAGQHAEICYHSTRRAYWYSPKYVMGKPSDQIFDMLLAAPIPHRVVQFLLEKASRLTSGDIERIGLPEPDHHFLETHPIVNSLLLYYIGHGEIVPKPNVERFEGKTVHFEDGSSVEVDVVVYCTGYLIRFPFIDHDHLNWHNGRPQLYMHVFHPTYDNLAVIGLIQPDSGQFKLVHWQSVALAKLMRLRRENPAAVRPFLRHFRKHCDEVLGAGVKYKESTRHYVEIQHMSYLEELAELIERLDAARPQLSRLEY</sequence>
<keyword evidence="3" id="KW-0285">Flavoprotein</keyword>
<reference evidence="15 16" key="1">
    <citation type="submission" date="2019-06" db="EMBL/GenBank/DDBJ databases">
        <title>Persicimonas caeni gen. nov., sp. nov., a predatory bacterium isolated from solar saltern.</title>
        <authorList>
            <person name="Wang S."/>
        </authorList>
    </citation>
    <scope>NUCLEOTIDE SEQUENCE [LARGE SCALE GENOMIC DNA]</scope>
    <source>
        <strain evidence="15 16">YN101</strain>
    </source>
</reference>
<dbReference type="FunFam" id="3.50.50.60:FF:000023">
    <property type="entry name" value="Dimethylaniline monooxygenase [N-oxide-forming]"/>
    <property type="match status" value="1"/>
</dbReference>
<dbReference type="PIRSF" id="PIRSF000332">
    <property type="entry name" value="FMO"/>
    <property type="match status" value="1"/>
</dbReference>
<dbReference type="SUPFAM" id="SSF51905">
    <property type="entry name" value="FAD/NAD(P)-binding domain"/>
    <property type="match status" value="3"/>
</dbReference>
<keyword evidence="15" id="KW-0503">Monooxygenase</keyword>
<dbReference type="Proteomes" id="UP000315995">
    <property type="component" value="Chromosome"/>
</dbReference>
<dbReference type="GO" id="GO:0004499">
    <property type="term" value="F:N,N-dimethylaniline monooxygenase activity"/>
    <property type="evidence" value="ECO:0007669"/>
    <property type="project" value="InterPro"/>
</dbReference>
<name>A0A4Y6PZC0_PERCE</name>
<dbReference type="InterPro" id="IPR036188">
    <property type="entry name" value="FAD/NAD-bd_sf"/>
</dbReference>
<comment type="catalytic activity">
    <reaction evidence="8">
        <text>3-bromo-4,5-dihydroxybenzoate + bromide + NADPH + O2 + 3 H(+) = 3,5-dibromobenzene-1,2-diol + CO2 + NADP(+) + 2 H2O</text>
        <dbReference type="Rhea" id="RHEA:56376"/>
        <dbReference type="ChEBI" id="CHEBI:15377"/>
        <dbReference type="ChEBI" id="CHEBI:15378"/>
        <dbReference type="ChEBI" id="CHEBI:15379"/>
        <dbReference type="ChEBI" id="CHEBI:15858"/>
        <dbReference type="ChEBI" id="CHEBI:16526"/>
        <dbReference type="ChEBI" id="CHEBI:57783"/>
        <dbReference type="ChEBI" id="CHEBI:58349"/>
        <dbReference type="ChEBI" id="CHEBI:140211"/>
        <dbReference type="ChEBI" id="CHEBI:140214"/>
    </reaction>
    <physiologicalReaction direction="left-to-right" evidence="8">
        <dbReference type="Rhea" id="RHEA:56377"/>
    </physiologicalReaction>
</comment>
<comment type="catalytic activity">
    <reaction evidence="7">
        <text>3-bromo-4-hydroxybenzoate + bromide + NADPH + O2 + 3 H(+) = 2,4-dibromophenol + CO2 + NADP(+) + 2 H2O</text>
        <dbReference type="Rhea" id="RHEA:56356"/>
        <dbReference type="ChEBI" id="CHEBI:15377"/>
        <dbReference type="ChEBI" id="CHEBI:15378"/>
        <dbReference type="ChEBI" id="CHEBI:15379"/>
        <dbReference type="ChEBI" id="CHEBI:15858"/>
        <dbReference type="ChEBI" id="CHEBI:16526"/>
        <dbReference type="ChEBI" id="CHEBI:34238"/>
        <dbReference type="ChEBI" id="CHEBI:57783"/>
        <dbReference type="ChEBI" id="CHEBI:58349"/>
        <dbReference type="ChEBI" id="CHEBI:140203"/>
    </reaction>
    <physiologicalReaction direction="left-to-right" evidence="7">
        <dbReference type="Rhea" id="RHEA:56357"/>
    </physiologicalReaction>
</comment>
<dbReference type="RefSeq" id="WP_141200122.1">
    <property type="nucleotide sequence ID" value="NZ_CP041186.1"/>
</dbReference>
<evidence type="ECO:0000256" key="6">
    <source>
        <dbReference type="ARBA" id="ARBA00023002"/>
    </source>
</evidence>
<dbReference type="InterPro" id="IPR050346">
    <property type="entry name" value="FMO-like"/>
</dbReference>
<accession>A0A5B8YH30</accession>
<organism evidence="15 16">
    <name type="scientific">Persicimonas caeni</name>
    <dbReference type="NCBI Taxonomy" id="2292766"/>
    <lineage>
        <taxon>Bacteria</taxon>
        <taxon>Deltaproteobacteria</taxon>
        <taxon>Bradymonadales</taxon>
        <taxon>Bradymonadaceae</taxon>
        <taxon>Persicimonas</taxon>
    </lineage>
</organism>
<comment type="catalytic activity">
    <reaction evidence="12">
        <text>2 bromide + 4-hydroxybenzoate + 2 NADPH + 2 O2 + 5 H(+) = 2,4-dibromophenol + CO2 + 2 NADP(+) + 4 H2O</text>
        <dbReference type="Rhea" id="RHEA:56348"/>
        <dbReference type="ChEBI" id="CHEBI:15377"/>
        <dbReference type="ChEBI" id="CHEBI:15378"/>
        <dbReference type="ChEBI" id="CHEBI:15379"/>
        <dbReference type="ChEBI" id="CHEBI:15858"/>
        <dbReference type="ChEBI" id="CHEBI:16526"/>
        <dbReference type="ChEBI" id="CHEBI:17879"/>
        <dbReference type="ChEBI" id="CHEBI:34238"/>
        <dbReference type="ChEBI" id="CHEBI:57783"/>
        <dbReference type="ChEBI" id="CHEBI:58349"/>
        <dbReference type="EC" id="1.14.19.55"/>
    </reaction>
    <physiologicalReaction direction="left-to-right" evidence="12">
        <dbReference type="Rhea" id="RHEA:56349"/>
    </physiologicalReaction>
</comment>
<dbReference type="EMBL" id="CP041186">
    <property type="protein sequence ID" value="QDG53668.1"/>
    <property type="molecule type" value="Genomic_DNA"/>
</dbReference>
<keyword evidence="4" id="KW-0274">FAD</keyword>
<keyword evidence="5" id="KW-0521">NADP</keyword>
<gene>
    <name evidence="15" type="ORF">FIV42_23855</name>
</gene>
<evidence type="ECO:0000256" key="11">
    <source>
        <dbReference type="ARBA" id="ARBA00052183"/>
    </source>
</evidence>
<dbReference type="InterPro" id="IPR000960">
    <property type="entry name" value="Flavin_mOase"/>
</dbReference>
<evidence type="ECO:0000256" key="7">
    <source>
        <dbReference type="ARBA" id="ARBA00050194"/>
    </source>
</evidence>
<comment type="catalytic activity">
    <reaction evidence="9">
        <text>bromide + 4-hydroxybenzoate + NADPH + O2 + 2 H(+) = 3-bromo-4-hydroxybenzoate + NADP(+) + 2 H2O</text>
        <dbReference type="Rhea" id="RHEA:56352"/>
        <dbReference type="ChEBI" id="CHEBI:15377"/>
        <dbReference type="ChEBI" id="CHEBI:15378"/>
        <dbReference type="ChEBI" id="CHEBI:15379"/>
        <dbReference type="ChEBI" id="CHEBI:15858"/>
        <dbReference type="ChEBI" id="CHEBI:17879"/>
        <dbReference type="ChEBI" id="CHEBI:57783"/>
        <dbReference type="ChEBI" id="CHEBI:58349"/>
        <dbReference type="ChEBI" id="CHEBI:140203"/>
    </reaction>
    <physiologicalReaction direction="left-to-right" evidence="9">
        <dbReference type="Rhea" id="RHEA:56353"/>
    </physiologicalReaction>
</comment>
<dbReference type="GO" id="GO:0050660">
    <property type="term" value="F:flavin adenine dinucleotide binding"/>
    <property type="evidence" value="ECO:0007669"/>
    <property type="project" value="InterPro"/>
</dbReference>
<keyword evidence="6" id="KW-0560">Oxidoreductase</keyword>
<evidence type="ECO:0000256" key="5">
    <source>
        <dbReference type="ARBA" id="ARBA00022857"/>
    </source>
</evidence>
<comment type="cofactor">
    <cofactor evidence="1">
        <name>FAD</name>
        <dbReference type="ChEBI" id="CHEBI:57692"/>
    </cofactor>
</comment>
<comment type="similarity">
    <text evidence="2">Belongs to the FMO family.</text>
</comment>
<dbReference type="Pfam" id="PF00743">
    <property type="entry name" value="FMO-like"/>
    <property type="match status" value="1"/>
</dbReference>
<evidence type="ECO:0000256" key="3">
    <source>
        <dbReference type="ARBA" id="ARBA00022630"/>
    </source>
</evidence>
<evidence type="ECO:0000256" key="14">
    <source>
        <dbReference type="ARBA" id="ARBA00069832"/>
    </source>
</evidence>
<keyword evidence="16" id="KW-1185">Reference proteome</keyword>